<feature type="compositionally biased region" description="Basic and acidic residues" evidence="1">
    <location>
        <begin position="20"/>
        <end position="29"/>
    </location>
</feature>
<feature type="region of interest" description="Disordered" evidence="1">
    <location>
        <begin position="1"/>
        <end position="29"/>
    </location>
</feature>
<comment type="caution">
    <text evidence="2">The sequence shown here is derived from an EMBL/GenBank/DDBJ whole genome shotgun (WGS) entry which is preliminary data.</text>
</comment>
<accession>A0A955RK77</accession>
<dbReference type="Proteomes" id="UP000754563">
    <property type="component" value="Unassembled WGS sequence"/>
</dbReference>
<gene>
    <name evidence="2" type="ORF">KC717_00430</name>
</gene>
<protein>
    <submittedName>
        <fullName evidence="2">Uncharacterized protein</fullName>
    </submittedName>
</protein>
<organism evidence="2 3">
    <name type="scientific">Candidatus Dojkabacteria bacterium</name>
    <dbReference type="NCBI Taxonomy" id="2099670"/>
    <lineage>
        <taxon>Bacteria</taxon>
        <taxon>Candidatus Dojkabacteria</taxon>
    </lineage>
</organism>
<dbReference type="EMBL" id="JAGQLH010000003">
    <property type="protein sequence ID" value="MCA9385093.1"/>
    <property type="molecule type" value="Genomic_DNA"/>
</dbReference>
<evidence type="ECO:0000256" key="1">
    <source>
        <dbReference type="SAM" id="MobiDB-lite"/>
    </source>
</evidence>
<evidence type="ECO:0000313" key="3">
    <source>
        <dbReference type="Proteomes" id="UP000754563"/>
    </source>
</evidence>
<evidence type="ECO:0000313" key="2">
    <source>
        <dbReference type="EMBL" id="MCA9385093.1"/>
    </source>
</evidence>
<proteinExistence type="predicted"/>
<sequence length="114" mass="13043">MFNSSSPPEGVPQTINPEKIAQDEANRKSEDTVMATVTAQFSEESLPIVEREFRMPYSELEGTEREYFGITVFFYDEPELRTANFRIETKFEVYGEMKAKILELITFLGGTVIS</sequence>
<name>A0A955RK77_9BACT</name>
<reference evidence="2" key="2">
    <citation type="journal article" date="2021" name="Microbiome">
        <title>Successional dynamics and alternative stable states in a saline activated sludge microbial community over 9 years.</title>
        <authorList>
            <person name="Wang Y."/>
            <person name="Ye J."/>
            <person name="Ju F."/>
            <person name="Liu L."/>
            <person name="Boyd J.A."/>
            <person name="Deng Y."/>
            <person name="Parks D.H."/>
            <person name="Jiang X."/>
            <person name="Yin X."/>
            <person name="Woodcroft B.J."/>
            <person name="Tyson G.W."/>
            <person name="Hugenholtz P."/>
            <person name="Polz M.F."/>
            <person name="Zhang T."/>
        </authorList>
    </citation>
    <scope>NUCLEOTIDE SEQUENCE</scope>
    <source>
        <strain evidence="2">HKST-UBA11</strain>
    </source>
</reference>
<dbReference type="AlphaFoldDB" id="A0A955RK77"/>
<reference evidence="2" key="1">
    <citation type="submission" date="2020-04" db="EMBL/GenBank/DDBJ databases">
        <authorList>
            <person name="Zhang T."/>
        </authorList>
    </citation>
    <scope>NUCLEOTIDE SEQUENCE</scope>
    <source>
        <strain evidence="2">HKST-UBA11</strain>
    </source>
</reference>